<dbReference type="Proteomes" id="UP000032304">
    <property type="component" value="Chromosome 11"/>
</dbReference>
<feature type="transmembrane region" description="Helical" evidence="6">
    <location>
        <begin position="141"/>
        <end position="163"/>
    </location>
</feature>
<evidence type="ECO:0008006" key="9">
    <source>
        <dbReference type="Google" id="ProtNLM"/>
    </source>
</evidence>
<evidence type="ECO:0000256" key="1">
    <source>
        <dbReference type="ARBA" id="ARBA00004141"/>
    </source>
</evidence>
<dbReference type="EMBL" id="CM001750">
    <property type="protein sequence ID" value="KJB68814.1"/>
    <property type="molecule type" value="Genomic_DNA"/>
</dbReference>
<dbReference type="OrthoDB" id="1928191at2759"/>
<dbReference type="GO" id="GO:0009838">
    <property type="term" value="P:abscission"/>
    <property type="evidence" value="ECO:0007669"/>
    <property type="project" value="EnsemblPlants"/>
</dbReference>
<dbReference type="STRING" id="29730.A0A0D2UJD3"/>
<feature type="transmembrane region" description="Helical" evidence="6">
    <location>
        <begin position="12"/>
        <end position="33"/>
    </location>
</feature>
<dbReference type="AlphaFoldDB" id="A0A0D2UJD3"/>
<evidence type="ECO:0000256" key="2">
    <source>
        <dbReference type="ARBA" id="ARBA00008707"/>
    </source>
</evidence>
<dbReference type="OMA" id="RFACHAT"/>
<gene>
    <name evidence="7" type="ORF">B456_011G182100</name>
</gene>
<comment type="subcellular location">
    <subcellularLocation>
        <location evidence="1">Membrane</location>
        <topology evidence="1">Multi-pass membrane protein</topology>
    </subcellularLocation>
</comment>
<comment type="similarity">
    <text evidence="2">Belongs to the plant DMP1 protein family.</text>
</comment>
<dbReference type="GO" id="GO:0010256">
    <property type="term" value="P:endomembrane system organization"/>
    <property type="evidence" value="ECO:0007669"/>
    <property type="project" value="TreeGrafter"/>
</dbReference>
<evidence type="ECO:0000256" key="6">
    <source>
        <dbReference type="SAM" id="Phobius"/>
    </source>
</evidence>
<evidence type="ECO:0000313" key="7">
    <source>
        <dbReference type="EMBL" id="KJB68814.1"/>
    </source>
</evidence>
<evidence type="ECO:0000313" key="8">
    <source>
        <dbReference type="Proteomes" id="UP000032304"/>
    </source>
</evidence>
<name>A0A0D2UJD3_GOSRA</name>
<dbReference type="PANTHER" id="PTHR31621">
    <property type="entry name" value="PROTEIN DMP3"/>
    <property type="match status" value="1"/>
</dbReference>
<evidence type="ECO:0000256" key="4">
    <source>
        <dbReference type="ARBA" id="ARBA00022989"/>
    </source>
</evidence>
<dbReference type="PANTHER" id="PTHR31621:SF34">
    <property type="entry name" value="DOMAIN MEMBRANE PROTEIN 2, PUTATIVE-RELATED"/>
    <property type="match status" value="1"/>
</dbReference>
<evidence type="ECO:0000256" key="5">
    <source>
        <dbReference type="ARBA" id="ARBA00023136"/>
    </source>
</evidence>
<keyword evidence="5 6" id="KW-0472">Membrane</keyword>
<dbReference type="KEGG" id="gra:105775798"/>
<dbReference type="InterPro" id="IPR007770">
    <property type="entry name" value="DMP"/>
</dbReference>
<dbReference type="Pfam" id="PF05078">
    <property type="entry name" value="DUF679"/>
    <property type="match status" value="1"/>
</dbReference>
<dbReference type="GO" id="GO:0009705">
    <property type="term" value="C:plant-type vacuole membrane"/>
    <property type="evidence" value="ECO:0007669"/>
    <property type="project" value="EnsemblPlants"/>
</dbReference>
<dbReference type="Gramene" id="KJB68814">
    <property type="protein sequence ID" value="KJB68814"/>
    <property type="gene ID" value="B456_011G182100"/>
</dbReference>
<accession>A0A0D2UJD3</accession>
<reference evidence="7 8" key="1">
    <citation type="journal article" date="2012" name="Nature">
        <title>Repeated polyploidization of Gossypium genomes and the evolution of spinnable cotton fibres.</title>
        <authorList>
            <person name="Paterson A.H."/>
            <person name="Wendel J.F."/>
            <person name="Gundlach H."/>
            <person name="Guo H."/>
            <person name="Jenkins J."/>
            <person name="Jin D."/>
            <person name="Llewellyn D."/>
            <person name="Showmaker K.C."/>
            <person name="Shu S."/>
            <person name="Udall J."/>
            <person name="Yoo M.J."/>
            <person name="Byers R."/>
            <person name="Chen W."/>
            <person name="Doron-Faigenboim A."/>
            <person name="Duke M.V."/>
            <person name="Gong L."/>
            <person name="Grimwood J."/>
            <person name="Grover C."/>
            <person name="Grupp K."/>
            <person name="Hu G."/>
            <person name="Lee T.H."/>
            <person name="Li J."/>
            <person name="Lin L."/>
            <person name="Liu T."/>
            <person name="Marler B.S."/>
            <person name="Page J.T."/>
            <person name="Roberts A.W."/>
            <person name="Romanel E."/>
            <person name="Sanders W.S."/>
            <person name="Szadkowski E."/>
            <person name="Tan X."/>
            <person name="Tang H."/>
            <person name="Xu C."/>
            <person name="Wang J."/>
            <person name="Wang Z."/>
            <person name="Zhang D."/>
            <person name="Zhang L."/>
            <person name="Ashrafi H."/>
            <person name="Bedon F."/>
            <person name="Bowers J.E."/>
            <person name="Brubaker C.L."/>
            <person name="Chee P.W."/>
            <person name="Das S."/>
            <person name="Gingle A.R."/>
            <person name="Haigler C.H."/>
            <person name="Harker D."/>
            <person name="Hoffmann L.V."/>
            <person name="Hovav R."/>
            <person name="Jones D.C."/>
            <person name="Lemke C."/>
            <person name="Mansoor S."/>
            <person name="ur Rahman M."/>
            <person name="Rainville L.N."/>
            <person name="Rambani A."/>
            <person name="Reddy U.K."/>
            <person name="Rong J.K."/>
            <person name="Saranga Y."/>
            <person name="Scheffler B.E."/>
            <person name="Scheffler J.A."/>
            <person name="Stelly D.M."/>
            <person name="Triplett B.A."/>
            <person name="Van Deynze A."/>
            <person name="Vaslin M.F."/>
            <person name="Waghmare V.N."/>
            <person name="Walford S.A."/>
            <person name="Wright R.J."/>
            <person name="Zaki E.A."/>
            <person name="Zhang T."/>
            <person name="Dennis E.S."/>
            <person name="Mayer K.F."/>
            <person name="Peterson D.G."/>
            <person name="Rokhsar D.S."/>
            <person name="Wang X."/>
            <person name="Schmutz J."/>
        </authorList>
    </citation>
    <scope>NUCLEOTIDE SEQUENCE [LARGE SCALE GENOMIC DNA]</scope>
</reference>
<keyword evidence="8" id="KW-1185">Reference proteome</keyword>
<feature type="transmembrane region" description="Helical" evidence="6">
    <location>
        <begin position="45"/>
        <end position="63"/>
    </location>
</feature>
<feature type="transmembrane region" description="Helical" evidence="6">
    <location>
        <begin position="108"/>
        <end position="129"/>
    </location>
</feature>
<dbReference type="GO" id="GO:0005783">
    <property type="term" value="C:endoplasmic reticulum"/>
    <property type="evidence" value="ECO:0007669"/>
    <property type="project" value="EnsemblPlants"/>
</dbReference>
<keyword evidence="4 6" id="KW-1133">Transmembrane helix</keyword>
<proteinExistence type="inferred from homology"/>
<keyword evidence="3 6" id="KW-0812">Transmembrane</keyword>
<sequence>MAFDLLCSKMGNLVKFLPTGTVFIFNFLNPVLTDNGNCKTPLNKQSAAILIVLCGFTCSFSCFTDSYKDRDGKTHYGIATFKGLWPSPSSFESDLVNLSSYKLRLSDFVHAFFSSMVFAVLVLLEPNTVKCFYPSLSTNSKALICLIALPPIALVVSLAFMWFPNKRHGIGHPSIEHSSNKTNLLLPHTS</sequence>
<organism evidence="7 8">
    <name type="scientific">Gossypium raimondii</name>
    <name type="common">Peruvian cotton</name>
    <name type="synonym">Gossypium klotzschianum subsp. raimondii</name>
    <dbReference type="NCBI Taxonomy" id="29730"/>
    <lineage>
        <taxon>Eukaryota</taxon>
        <taxon>Viridiplantae</taxon>
        <taxon>Streptophyta</taxon>
        <taxon>Embryophyta</taxon>
        <taxon>Tracheophyta</taxon>
        <taxon>Spermatophyta</taxon>
        <taxon>Magnoliopsida</taxon>
        <taxon>eudicotyledons</taxon>
        <taxon>Gunneridae</taxon>
        <taxon>Pentapetalae</taxon>
        <taxon>rosids</taxon>
        <taxon>malvids</taxon>
        <taxon>Malvales</taxon>
        <taxon>Malvaceae</taxon>
        <taxon>Malvoideae</taxon>
        <taxon>Gossypium</taxon>
    </lineage>
</organism>
<dbReference type="eggNOG" id="ENOG502RXHQ">
    <property type="taxonomic scope" value="Eukaryota"/>
</dbReference>
<evidence type="ECO:0000256" key="3">
    <source>
        <dbReference type="ARBA" id="ARBA00022692"/>
    </source>
</evidence>
<protein>
    <recommendedName>
        <fullName evidence="9">DUF679 domain-containing protein</fullName>
    </recommendedName>
</protein>